<reference evidence="2" key="1">
    <citation type="journal article" date="2014" name="Nat. Genet.">
        <title>A reference genome for common bean and genome-wide analysis of dual domestications.</title>
        <authorList>
            <person name="Schmutz J."/>
            <person name="McClean P.E."/>
            <person name="Mamidi S."/>
            <person name="Wu G.A."/>
            <person name="Cannon S.B."/>
            <person name="Grimwood J."/>
            <person name="Jenkins J."/>
            <person name="Shu S."/>
            <person name="Song Q."/>
            <person name="Chavarro C."/>
            <person name="Torres-Torres M."/>
            <person name="Geffroy V."/>
            <person name="Moghaddam S.M."/>
            <person name="Gao D."/>
            <person name="Abernathy B."/>
            <person name="Barry K."/>
            <person name="Blair M."/>
            <person name="Brick M.A."/>
            <person name="Chovatia M."/>
            <person name="Gepts P."/>
            <person name="Goodstein D.M."/>
            <person name="Gonzales M."/>
            <person name="Hellsten U."/>
            <person name="Hyten D.L."/>
            <person name="Jia G."/>
            <person name="Kelly J.D."/>
            <person name="Kudrna D."/>
            <person name="Lee R."/>
            <person name="Richard M.M."/>
            <person name="Miklas P.N."/>
            <person name="Osorno J.M."/>
            <person name="Rodrigues J."/>
            <person name="Thareau V."/>
            <person name="Urrea C.A."/>
            <person name="Wang M."/>
            <person name="Yu Y."/>
            <person name="Zhang M."/>
            <person name="Wing R.A."/>
            <person name="Cregan P.B."/>
            <person name="Rokhsar D.S."/>
            <person name="Jackson S.A."/>
        </authorList>
    </citation>
    <scope>NUCLEOTIDE SEQUENCE [LARGE SCALE GENOMIC DNA]</scope>
    <source>
        <strain evidence="2">cv. G19833</strain>
    </source>
</reference>
<protein>
    <recommendedName>
        <fullName evidence="3">DUF4283 domain-containing protein</fullName>
    </recommendedName>
</protein>
<dbReference type="Gramene" id="ESW26376">
    <property type="protein sequence ID" value="ESW26376"/>
    <property type="gene ID" value="PHAVU_003G114600g"/>
</dbReference>
<dbReference type="AlphaFoldDB" id="V7CBU6"/>
<dbReference type="eggNOG" id="ENOG502RRJS">
    <property type="taxonomic scope" value="Eukaryota"/>
</dbReference>
<gene>
    <name evidence="1" type="ORF">PHAVU_003G114600g</name>
</gene>
<dbReference type="EMBL" id="CM002290">
    <property type="protein sequence ID" value="ESW26376.1"/>
    <property type="molecule type" value="Genomic_DNA"/>
</dbReference>
<keyword evidence="2" id="KW-1185">Reference proteome</keyword>
<dbReference type="Proteomes" id="UP000000226">
    <property type="component" value="Chromosome 3"/>
</dbReference>
<evidence type="ECO:0008006" key="3">
    <source>
        <dbReference type="Google" id="ProtNLM"/>
    </source>
</evidence>
<organism evidence="1 2">
    <name type="scientific">Phaseolus vulgaris</name>
    <name type="common">Kidney bean</name>
    <name type="synonym">French bean</name>
    <dbReference type="NCBI Taxonomy" id="3885"/>
    <lineage>
        <taxon>Eukaryota</taxon>
        <taxon>Viridiplantae</taxon>
        <taxon>Streptophyta</taxon>
        <taxon>Embryophyta</taxon>
        <taxon>Tracheophyta</taxon>
        <taxon>Spermatophyta</taxon>
        <taxon>Magnoliopsida</taxon>
        <taxon>eudicotyledons</taxon>
        <taxon>Gunneridae</taxon>
        <taxon>Pentapetalae</taxon>
        <taxon>rosids</taxon>
        <taxon>fabids</taxon>
        <taxon>Fabales</taxon>
        <taxon>Fabaceae</taxon>
        <taxon>Papilionoideae</taxon>
        <taxon>50 kb inversion clade</taxon>
        <taxon>NPAAA clade</taxon>
        <taxon>indigoferoid/millettioid clade</taxon>
        <taxon>Phaseoleae</taxon>
        <taxon>Phaseolus</taxon>
    </lineage>
</organism>
<proteinExistence type="predicted"/>
<accession>V7CBU6</accession>
<name>V7CBU6_PHAVU</name>
<evidence type="ECO:0000313" key="1">
    <source>
        <dbReference type="EMBL" id="ESW26376.1"/>
    </source>
</evidence>
<evidence type="ECO:0000313" key="2">
    <source>
        <dbReference type="Proteomes" id="UP000000226"/>
    </source>
</evidence>
<sequence length="284" mass="33777">MKGKSSYVGLEFWLWTAIKNWEALMGRALRRPIFGAGTYWATSLMMLGTRSNEAGLWDYQVLKEAKICKQRSVSSCRGREAERKEDKRCFFSSIIRKKEIFRRWGRVSDVFISRRLNIKKQMFDFVRFQGVQNIRELENQLNTIWIRSWKLNANRPKYNRTTKTRQEWNGKLKKKEIGAEKVCYIGRVSDLSKISCLNESFILGGFNYKKDKFLGGFHVLLMGENETKVKEAIEENKEWFEELFDTIIPWEDQFVAVDKLVWVRCRGLPLKLWNTECFKISRRY</sequence>